<dbReference type="PROSITE" id="PS50175">
    <property type="entry name" value="ASP_PROT_RETROV"/>
    <property type="match status" value="1"/>
</dbReference>
<evidence type="ECO:0000259" key="20">
    <source>
        <dbReference type="PROSITE" id="PS50175"/>
    </source>
</evidence>
<evidence type="ECO:0000256" key="5">
    <source>
        <dbReference type="ARBA" id="ARBA00022679"/>
    </source>
</evidence>
<feature type="region of interest" description="Disordered" evidence="18">
    <location>
        <begin position="2725"/>
        <end position="2868"/>
    </location>
</feature>
<evidence type="ECO:0000256" key="14">
    <source>
        <dbReference type="ARBA" id="ARBA00022918"/>
    </source>
</evidence>
<keyword evidence="15" id="KW-0238">DNA-binding</keyword>
<dbReference type="InterPro" id="IPR001878">
    <property type="entry name" value="Znf_CCHC"/>
</dbReference>
<keyword evidence="12" id="KW-0694">RNA-binding</keyword>
<evidence type="ECO:0000256" key="7">
    <source>
        <dbReference type="ARBA" id="ARBA00022722"/>
    </source>
</evidence>
<feature type="compositionally biased region" description="Polar residues" evidence="18">
    <location>
        <begin position="991"/>
        <end position="1001"/>
    </location>
</feature>
<dbReference type="GO" id="GO:0006508">
    <property type="term" value="P:proteolysis"/>
    <property type="evidence" value="ECO:0007669"/>
    <property type="project" value="UniProtKB-KW"/>
</dbReference>
<evidence type="ECO:0000256" key="16">
    <source>
        <dbReference type="ARBA" id="ARBA00023268"/>
    </source>
</evidence>
<evidence type="ECO:0000256" key="18">
    <source>
        <dbReference type="SAM" id="MobiDB-lite"/>
    </source>
</evidence>
<feature type="compositionally biased region" description="Basic and acidic residues" evidence="18">
    <location>
        <begin position="484"/>
        <end position="496"/>
    </location>
</feature>
<dbReference type="InterPro" id="IPR001995">
    <property type="entry name" value="Peptidase_A2_cat"/>
</dbReference>
<keyword evidence="8" id="KW-0064">Aspartyl protease</keyword>
<keyword evidence="17" id="KW-0863">Zinc-finger</keyword>
<evidence type="ECO:0000313" key="23">
    <source>
        <dbReference type="EMBL" id="KAL2102078.1"/>
    </source>
</evidence>
<evidence type="ECO:0000313" key="24">
    <source>
        <dbReference type="Proteomes" id="UP001591681"/>
    </source>
</evidence>
<dbReference type="PROSITE" id="PS50878">
    <property type="entry name" value="RT_POL"/>
    <property type="match status" value="1"/>
</dbReference>
<dbReference type="EMBL" id="JBHFQA010000003">
    <property type="protein sequence ID" value="KAL2102078.1"/>
    <property type="molecule type" value="Genomic_DNA"/>
</dbReference>
<dbReference type="PROSITE" id="PS50994">
    <property type="entry name" value="INTEGRASE"/>
    <property type="match status" value="1"/>
</dbReference>
<dbReference type="SUPFAM" id="SSF53098">
    <property type="entry name" value="Ribonuclease H-like"/>
    <property type="match status" value="1"/>
</dbReference>
<dbReference type="SUPFAM" id="SSF57756">
    <property type="entry name" value="Retrovirus zinc finger-like domains"/>
    <property type="match status" value="1"/>
</dbReference>
<dbReference type="Gene3D" id="2.40.70.10">
    <property type="entry name" value="Acid Proteases"/>
    <property type="match status" value="1"/>
</dbReference>
<protein>
    <recommendedName>
        <fullName evidence="3">ribonuclease H</fullName>
        <ecNumber evidence="3">3.1.26.4</ecNumber>
    </recommendedName>
</protein>
<comment type="similarity">
    <text evidence="2">Belongs to the beta type-B retroviral polymerase family. HERV class-II K(HML-2) pol subfamily.</text>
</comment>
<dbReference type="Pfam" id="PF00078">
    <property type="entry name" value="RVT_1"/>
    <property type="match status" value="1"/>
</dbReference>
<feature type="compositionally biased region" description="Basic and acidic residues" evidence="18">
    <location>
        <begin position="503"/>
        <end position="520"/>
    </location>
</feature>
<feature type="domain" description="Peptidase A2" evidence="20">
    <location>
        <begin position="1094"/>
        <end position="1169"/>
    </location>
</feature>
<keyword evidence="16" id="KW-0511">Multifunctional enzyme</keyword>
<dbReference type="GO" id="GO:0004190">
    <property type="term" value="F:aspartic-type endopeptidase activity"/>
    <property type="evidence" value="ECO:0007669"/>
    <property type="project" value="UniProtKB-KW"/>
</dbReference>
<evidence type="ECO:0000259" key="19">
    <source>
        <dbReference type="PROSITE" id="PS50158"/>
    </source>
</evidence>
<gene>
    <name evidence="23" type="ORF">ACEWY4_003839</name>
</gene>
<keyword evidence="14" id="KW-0695">RNA-directed DNA polymerase</keyword>
<dbReference type="Gene3D" id="4.10.60.10">
    <property type="entry name" value="Zinc finger, CCHC-type"/>
    <property type="match status" value="1"/>
</dbReference>
<keyword evidence="4" id="KW-0645">Protease</keyword>
<dbReference type="InterPro" id="IPR000477">
    <property type="entry name" value="RT_dom"/>
</dbReference>
<keyword evidence="13" id="KW-0229">DNA integration</keyword>
<dbReference type="Gene3D" id="2.30.30.850">
    <property type="match status" value="1"/>
</dbReference>
<evidence type="ECO:0000256" key="4">
    <source>
        <dbReference type="ARBA" id="ARBA00022670"/>
    </source>
</evidence>
<feature type="region of interest" description="Disordered" evidence="18">
    <location>
        <begin position="944"/>
        <end position="974"/>
    </location>
</feature>
<feature type="domain" description="Reverse transcriptase" evidence="21">
    <location>
        <begin position="1598"/>
        <end position="1780"/>
    </location>
</feature>
<keyword evidence="9" id="KW-0255">Endonuclease</keyword>
<feature type="region of interest" description="Disordered" evidence="18">
    <location>
        <begin position="987"/>
        <end position="1020"/>
    </location>
</feature>
<dbReference type="SMART" id="SM00343">
    <property type="entry name" value="ZnF_C2HC"/>
    <property type="match status" value="1"/>
</dbReference>
<dbReference type="InterPro" id="IPR001584">
    <property type="entry name" value="Integrase_cat-core"/>
</dbReference>
<accession>A0ABD1KTI0</accession>
<dbReference type="Gene3D" id="1.10.340.70">
    <property type="match status" value="1"/>
</dbReference>
<dbReference type="InterPro" id="IPR036875">
    <property type="entry name" value="Znf_CCHC_sf"/>
</dbReference>
<dbReference type="Pfam" id="PF00098">
    <property type="entry name" value="zf-CCHC"/>
    <property type="match status" value="1"/>
</dbReference>
<evidence type="ECO:0000256" key="8">
    <source>
        <dbReference type="ARBA" id="ARBA00022750"/>
    </source>
</evidence>
<dbReference type="GO" id="GO:0008270">
    <property type="term" value="F:zinc ion binding"/>
    <property type="evidence" value="ECO:0007669"/>
    <property type="project" value="UniProtKB-KW"/>
</dbReference>
<dbReference type="InterPro" id="IPR001969">
    <property type="entry name" value="Aspartic_peptidase_AS"/>
</dbReference>
<feature type="compositionally biased region" description="Polar residues" evidence="18">
    <location>
        <begin position="292"/>
        <end position="313"/>
    </location>
</feature>
<keyword evidence="6" id="KW-0548">Nucleotidyltransferase</keyword>
<organism evidence="23 24">
    <name type="scientific">Coilia grayii</name>
    <name type="common">Gray's grenadier anchovy</name>
    <dbReference type="NCBI Taxonomy" id="363190"/>
    <lineage>
        <taxon>Eukaryota</taxon>
        <taxon>Metazoa</taxon>
        <taxon>Chordata</taxon>
        <taxon>Craniata</taxon>
        <taxon>Vertebrata</taxon>
        <taxon>Euteleostomi</taxon>
        <taxon>Actinopterygii</taxon>
        <taxon>Neopterygii</taxon>
        <taxon>Teleostei</taxon>
        <taxon>Clupei</taxon>
        <taxon>Clupeiformes</taxon>
        <taxon>Clupeoidei</taxon>
        <taxon>Engraulidae</taxon>
        <taxon>Coilinae</taxon>
        <taxon>Coilia</taxon>
    </lineage>
</organism>
<evidence type="ECO:0000256" key="2">
    <source>
        <dbReference type="ARBA" id="ARBA00010879"/>
    </source>
</evidence>
<feature type="region of interest" description="Disordered" evidence="18">
    <location>
        <begin position="85"/>
        <end position="134"/>
    </location>
</feature>
<evidence type="ECO:0000256" key="12">
    <source>
        <dbReference type="ARBA" id="ARBA00022884"/>
    </source>
</evidence>
<feature type="compositionally biased region" description="Low complexity" evidence="18">
    <location>
        <begin position="964"/>
        <end position="974"/>
    </location>
</feature>
<dbReference type="GO" id="GO:0004523">
    <property type="term" value="F:RNA-DNA hybrid ribonuclease activity"/>
    <property type="evidence" value="ECO:0007669"/>
    <property type="project" value="UniProtKB-EC"/>
</dbReference>
<evidence type="ECO:0000256" key="15">
    <source>
        <dbReference type="ARBA" id="ARBA00023125"/>
    </source>
</evidence>
<keyword evidence="17" id="KW-0479">Metal-binding</keyword>
<keyword evidence="10" id="KW-0378">Hydrolase</keyword>
<keyword evidence="7" id="KW-0540">Nuclease</keyword>
<evidence type="ECO:0000256" key="10">
    <source>
        <dbReference type="ARBA" id="ARBA00022801"/>
    </source>
</evidence>
<proteinExistence type="inferred from homology"/>
<dbReference type="Pfam" id="PF17919">
    <property type="entry name" value="RT_RNaseH_2"/>
    <property type="match status" value="1"/>
</dbReference>
<feature type="region of interest" description="Disordered" evidence="18">
    <location>
        <begin position="484"/>
        <end position="572"/>
    </location>
</feature>
<feature type="domain" description="CCHC-type" evidence="19">
    <location>
        <begin position="1023"/>
        <end position="1037"/>
    </location>
</feature>
<dbReference type="PANTHER" id="PTHR37984:SF5">
    <property type="entry name" value="PROTEIN NYNRIN-LIKE"/>
    <property type="match status" value="1"/>
</dbReference>
<dbReference type="Gene3D" id="3.10.20.370">
    <property type="match status" value="1"/>
</dbReference>
<dbReference type="InterPro" id="IPR012337">
    <property type="entry name" value="RNaseH-like_sf"/>
</dbReference>
<feature type="compositionally biased region" description="Basic and acidic residues" evidence="18">
    <location>
        <begin position="269"/>
        <end position="291"/>
    </location>
</feature>
<keyword evidence="11" id="KW-0460">Magnesium</keyword>
<feature type="compositionally biased region" description="Basic and acidic residues" evidence="18">
    <location>
        <begin position="64"/>
        <end position="75"/>
    </location>
</feature>
<dbReference type="PANTHER" id="PTHR37984">
    <property type="entry name" value="PROTEIN CBG26694"/>
    <property type="match status" value="1"/>
</dbReference>
<dbReference type="InterPro" id="IPR043502">
    <property type="entry name" value="DNA/RNA_pol_sf"/>
</dbReference>
<feature type="region of interest" description="Disordered" evidence="18">
    <location>
        <begin position="213"/>
        <end position="382"/>
    </location>
</feature>
<feature type="compositionally biased region" description="Basic and acidic residues" evidence="18">
    <location>
        <begin position="85"/>
        <end position="113"/>
    </location>
</feature>
<dbReference type="InterPro" id="IPR041577">
    <property type="entry name" value="RT_RNaseH_2"/>
</dbReference>
<reference evidence="23 24" key="1">
    <citation type="submission" date="2024-09" db="EMBL/GenBank/DDBJ databases">
        <title>A chromosome-level genome assembly of Gray's grenadier anchovy, Coilia grayii.</title>
        <authorList>
            <person name="Fu Z."/>
        </authorList>
    </citation>
    <scope>NUCLEOTIDE SEQUENCE [LARGE SCALE GENOMIC DNA]</scope>
    <source>
        <strain evidence="23">G4</strain>
        <tissue evidence="23">Muscle</tissue>
    </source>
</reference>
<evidence type="ECO:0000256" key="13">
    <source>
        <dbReference type="ARBA" id="ARBA00022908"/>
    </source>
</evidence>
<dbReference type="SUPFAM" id="SSF56672">
    <property type="entry name" value="DNA/RNA polymerases"/>
    <property type="match status" value="1"/>
</dbReference>
<dbReference type="InterPro" id="IPR040643">
    <property type="entry name" value="MLVIN_C"/>
</dbReference>
<feature type="region of interest" description="Disordered" evidence="18">
    <location>
        <begin position="671"/>
        <end position="704"/>
    </location>
</feature>
<evidence type="ECO:0000256" key="3">
    <source>
        <dbReference type="ARBA" id="ARBA00012180"/>
    </source>
</evidence>
<dbReference type="Pfam" id="PF00077">
    <property type="entry name" value="RVP"/>
    <property type="match status" value="1"/>
</dbReference>
<dbReference type="GO" id="GO:0003964">
    <property type="term" value="F:RNA-directed DNA polymerase activity"/>
    <property type="evidence" value="ECO:0007669"/>
    <property type="project" value="UniProtKB-KW"/>
</dbReference>
<comment type="caution">
    <text evidence="23">The sequence shown here is derived from an EMBL/GenBank/DDBJ whole genome shotgun (WGS) entry which is preliminary data.</text>
</comment>
<evidence type="ECO:0000259" key="21">
    <source>
        <dbReference type="PROSITE" id="PS50878"/>
    </source>
</evidence>
<dbReference type="PROSITE" id="PS00141">
    <property type="entry name" value="ASP_PROTEASE"/>
    <property type="match status" value="1"/>
</dbReference>
<dbReference type="GO" id="GO:0015074">
    <property type="term" value="P:DNA integration"/>
    <property type="evidence" value="ECO:0007669"/>
    <property type="project" value="UniProtKB-KW"/>
</dbReference>
<evidence type="ECO:0000256" key="17">
    <source>
        <dbReference type="PROSITE-ProRule" id="PRU00047"/>
    </source>
</evidence>
<dbReference type="Proteomes" id="UP001591681">
    <property type="component" value="Unassembled WGS sequence"/>
</dbReference>
<dbReference type="Gene3D" id="3.30.420.10">
    <property type="entry name" value="Ribonuclease H-like superfamily/Ribonuclease H"/>
    <property type="match status" value="1"/>
</dbReference>
<dbReference type="InterPro" id="IPR036397">
    <property type="entry name" value="RNaseH_sf"/>
</dbReference>
<dbReference type="InterPro" id="IPR043128">
    <property type="entry name" value="Rev_trsase/Diguanyl_cyclase"/>
</dbReference>
<dbReference type="GO" id="GO:0003677">
    <property type="term" value="F:DNA binding"/>
    <property type="evidence" value="ECO:0007669"/>
    <property type="project" value="UniProtKB-KW"/>
</dbReference>
<feature type="compositionally biased region" description="Basic and acidic residues" evidence="18">
    <location>
        <begin position="671"/>
        <end position="698"/>
    </location>
</feature>
<dbReference type="Pfam" id="PF18697">
    <property type="entry name" value="MLVIN_C"/>
    <property type="match status" value="1"/>
</dbReference>
<dbReference type="SUPFAM" id="SSF50630">
    <property type="entry name" value="Acid proteases"/>
    <property type="match status" value="1"/>
</dbReference>
<comment type="function">
    <text evidence="1">Catalyzes viral DNA integration into the host chromosome, by performing a series of DNA cutting and joining reactions. This enzyme activity takes place after virion entry into a cell and reverse transcription of the RNA genome in dsDNA. The first step in the integration process is 3' processing. This step requires a complex comprising the viral genome, matrix protein and integrase. This complex is called the pre-integration complex (PIC). The integrase protein removes 2 nucleotides from each 3' end of the viral DNA, leaving recessed CA OH's at the 3' ends. In the second step that requires cell division, the PIC enters cell nucleus. In the third step, termed strand transfer, the integrase protein joins the previously processed 3' ends to the 5' ends of strands of target cellular DNA at the site of integration. The last step is viral DNA integration into host chromosome.</text>
</comment>
<dbReference type="Gene3D" id="3.10.10.10">
    <property type="entry name" value="HIV Type 1 Reverse Transcriptase, subunit A, domain 1"/>
    <property type="match status" value="1"/>
</dbReference>
<evidence type="ECO:0000256" key="11">
    <source>
        <dbReference type="ARBA" id="ARBA00022842"/>
    </source>
</evidence>
<evidence type="ECO:0000256" key="1">
    <source>
        <dbReference type="ARBA" id="ARBA00002884"/>
    </source>
</evidence>
<feature type="compositionally biased region" description="Basic and acidic residues" evidence="18">
    <location>
        <begin position="342"/>
        <end position="356"/>
    </location>
</feature>
<dbReference type="GO" id="GO:0003723">
    <property type="term" value="F:RNA binding"/>
    <property type="evidence" value="ECO:0007669"/>
    <property type="project" value="UniProtKB-KW"/>
</dbReference>
<feature type="region of interest" description="Disordered" evidence="18">
    <location>
        <begin position="56"/>
        <end position="75"/>
    </location>
</feature>
<keyword evidence="24" id="KW-1185">Reference proteome</keyword>
<dbReference type="Pfam" id="PF00665">
    <property type="entry name" value="rve"/>
    <property type="match status" value="1"/>
</dbReference>
<dbReference type="EC" id="3.1.26.4" evidence="3"/>
<dbReference type="InterPro" id="IPR021109">
    <property type="entry name" value="Peptidase_aspartic_dom_sf"/>
</dbReference>
<keyword evidence="5" id="KW-0808">Transferase</keyword>
<dbReference type="InterPro" id="IPR018061">
    <property type="entry name" value="Retropepsins"/>
</dbReference>
<evidence type="ECO:0000256" key="6">
    <source>
        <dbReference type="ARBA" id="ARBA00022695"/>
    </source>
</evidence>
<feature type="compositionally biased region" description="Pro residues" evidence="18">
    <location>
        <begin position="948"/>
        <end position="963"/>
    </location>
</feature>
<keyword evidence="17" id="KW-0862">Zinc</keyword>
<sequence length="2986" mass="333978">MAEPTPLQRVVRENAGSRKVVEDLCKKWAERTKNDATPWPSVGTLAVPMLVQMEEKIRNHKKTQKGERRQAKREMELEVLREFVKLAKQDQEEQEAGKEDQRGRAPHAPREGPEPDWPCEEGERPPPYAHMRQPCPRLAEPDRLYPMVPKLDESGPYPLLPEDLRPQWAKTGRPYPLPGMASMCVQKGAKPGPGVHISSIQLKGPPGELVKMAGLLGGDTEDDEGGEVVEQSREAPTEVHSGPVEEEVMYEELRRRPEVALTSEYPGEGEAREERDREEQIFREEEEREFLTSRSPEPVTDQTPTRGSNQRPSQRSDHADSPSGPQRAPFGATNQQETYRQAMDDLTQRGQADYRRAMRNLSHSNTRESAPLKNNPLLTRETELTETRTMEELRREFAQLRRIGNNAEEIASLTEQVQSMQEHSLKRSEWEQMVTELALHTQKVQKEERESGKRGREFLARERKRLWDNQQTLHTSQQMLNERLTEGEQRHEHTEARLGQLDGRVESNTRDIRQLQRGEEPPVCGSSSSESEGEQEEEHSLADDEGSPSRRRGPRRNQAPLDAGGEEEPEPYMTQDIQVKCPVCNRFFKGEQGYQVHRRRATNERCREGQAMCYVQATDGSQMVMIPPALIALGFQNITKIKKGVGKGLSTIRRGMTKGLNEIESGVKKGLDKTKKELQREEKEGKKEGKRARDPRDTESDEDTYTMAPLIVKGKAAHYQPWTHTDVEGLIQRLPVLQEGAGAWITSFENETVGKTLALGDIKFVLSKILGKAEAESALYSVSLHDIMDDPSRDSEPFDDYRSRAWKALRQAYPNRYTPGAVCVEKLKDEENPVAFVEKATQLWRARMEQDPDATSATQAQFRLAVMNALPKKVKAQLEGDWRLGVMTKGEFRTAVAHFVTLYRREQEEKKQIGEEAAQKLIQIQIQDAKAARKAAIQAPVLQTAASPPQPAQPGQPTAPAPTAPQEQAQDTVQQAQVIQQVLQNMGYGPNSRQGQWSSNRPRGGRQGGQGQRISPQNSQDGCFNCGGIGHMRRDCPTRPIRGGQQPRVYVQLQQDGCAQPFPQEEPREGQFLILSRGTDGEPLLRVLIEGKSVECLVDTGATYTCLHPRDAQHLPRSKGKFRKTVGFSGETQLNPITIPVTIRVEDRETKIPILIAEHTPVNLLGRDALCQLGLKIQCSPKGVEIPGIARQMIVMVTDHSQVQENRQEKLGQAYWISDLQPNADIMIIQVERGFLARGLHALLRRPRCPYHCSIKYDHAPDQKKGDAWLEQVGPDTRYSLDVHGIIISAEGVAMDVRFNEKPDGVRLSQHFEMPGTSPHITLRVGKGFRARDMGPVMLRARHAEWQVLEDADGWRLAKSGVGETRMYRITHKEHPVTYWGVPQVVALPENGDSGGPEVRYTQNCPFGNPYCLYRLFAGAGHRCWDSKYHVPFTEADEDWPRFARKTHWVNTPIQCPAPCPYGVTNCEWCQHEPDPVRRRGDGGETRHRHDFLALGCAVCQRKPCPICKNRPCERKKAAGILIQQGQPDDPAARTEAILAQVPTEVWSQGDGDIGLVKSANPVELRLKPNAVLPFQPQYPLKEAPREGIRGTIDELLQAGVLEEVSYAYCNTSIWPVLKADGIRWRMVQDLRPVNDIVEDYPAEVPNAQVLLTNIPTDARVFSVIDLVQAFFSIRVAPASRGLFAFQYEGKTLQYARLPQGYKHSPHIFNQALAEDLKHIVCRSTLLQYVDDLLLCSPDEETCEKDTVHVLTLLANGGYKVSRKKLQFAQTQVIYLGRLISHEEKRLAPEHVSAITRAPKPQTVRQMMSFIGLIGFSSEWIDSYEQKIAPLRGLILAAGNDNLKNKLTWSPNAEEAFTRIKEEMQQAPALALPDYDKPFCLYVTTKREPGQDTYMAAILTQNQCQGKGRQAIAYYCTKLDSVAQGYSPCYQGLDAVYVAYTKAASITMGWPVTIFTSHAIAQLAEQGKFCLTPQRQLRYYNLPFLVDVTIRTCDTATNPADYLPPEYDGAPHECVADSKAFSKLREDLEREAFVTPPYNAGVPGLEFSRILHIPIVRCQEKGGPEASFQVLKALYCLAFNNCRLAKAPLITMTLFGCGSYGHDPGVSMSAFLEAAEEIKDGCLVDILIPDVSQAITLSRYLDIVENQLPDTLDDYTLAVTMSTNPPDNNSKHDTCQLSDIPWVDSEGGSVAERAGGREKAANWLASGLQRISPKVDTTGVLLDPRPLTHRIRGLPCPFLRSPDEICEWCNKGFSDDHTHHIEPLSCAPCRRADCALYADKPCAPRGTGCPKPVTNRQCPIRRREEAPVPVPPAVRQATLPDGRTVRVHIIPPAPPAVDITVPAYMNDHVRPIQEATPPWEVQLWRDRGAVQGQDGLWRNHEGRTVAPLKFLDTLITSAHEPDHCARGEVKAQILNSGFWAPGLQDRIAYVLRNCRICSMNNIRKGTAPRPLGHVPLPDGPFKHITMDYIDMTKVVNGFRYVLVVVCRFSRWVEACPSRKQDESTVTRFLTREIIPRFGIPETISSDNGKAFVSRVWAKVAQKLRIRLRFGCVYHPQSQGMVERANGTLKNKVLKITQSTGVSWLDALPIALMKMRCEKNRTTHLTPHEMLTGRAMPTPRIREGRGPTLDILSQEVQTYVKQLSYVHKTIFKEQQARENRLGRSAREERLPVQPGDYVYLKVFKRSCLDPRAEGPYRVVEATPRAVRVEGSDLWYHLNFCYRAQRPRDEADGEDDRQGPTPRGSGAASDGDDDDGDGAPRATGADRLEPERGAQAPGDRPRPNVPRVPRVFSPQSVSAGSGGDPDEGPRNQQRWREADPVGTDPAPAGTLAGAARPGGVPTAPDQETVPPLPDEGDGHPRGQEGQEAISEWLPFGEDILSLGDDLQLPDIHTLALDADSDLPSVGEWPPDQPLIHGGFLEDLSNTGDPMAVNRRLQLPDDASTDTWIQSAVPPSSDPWPKYNSLYCPGNVNVAAYWEAYGASGSESD</sequence>
<dbReference type="InterPro" id="IPR050951">
    <property type="entry name" value="Retrovirus_Pol_polyprotein"/>
</dbReference>
<dbReference type="PROSITE" id="PS50158">
    <property type="entry name" value="ZF_CCHC"/>
    <property type="match status" value="1"/>
</dbReference>
<name>A0ABD1KTI0_9TELE</name>
<dbReference type="Gene3D" id="3.30.70.270">
    <property type="match status" value="2"/>
</dbReference>
<evidence type="ECO:0000259" key="22">
    <source>
        <dbReference type="PROSITE" id="PS50994"/>
    </source>
</evidence>
<feature type="domain" description="Integrase catalytic" evidence="22">
    <location>
        <begin position="2456"/>
        <end position="2614"/>
    </location>
</feature>
<evidence type="ECO:0000256" key="9">
    <source>
        <dbReference type="ARBA" id="ARBA00022759"/>
    </source>
</evidence>